<accession>A0A4R8H2X6</accession>
<dbReference type="Gene3D" id="3.30.1130.10">
    <property type="match status" value="1"/>
</dbReference>
<evidence type="ECO:0000256" key="2">
    <source>
        <dbReference type="ARBA" id="ARBA00005013"/>
    </source>
</evidence>
<evidence type="ECO:0000256" key="3">
    <source>
        <dbReference type="ARBA" id="ARBA00005708"/>
    </source>
</evidence>
<dbReference type="GO" id="GO:0005737">
    <property type="term" value="C:cytoplasm"/>
    <property type="evidence" value="ECO:0007669"/>
    <property type="project" value="TreeGrafter"/>
</dbReference>
<dbReference type="CDD" id="cd00534">
    <property type="entry name" value="DHNA_DHNTPE"/>
    <property type="match status" value="1"/>
</dbReference>
<sequence length="123" mass="14148">MDKILLNNLSFYGYHGVLEEENNLGQKFFIDLELAADLEAAGGSDDLDRSVNYALVYEVVKEICEEEKYQLLEALAERIAAKVLKEFPKVEEVMLRVKKPEAPIPGIFDYVGVEIRRKRIRKE</sequence>
<dbReference type="EMBL" id="SOEG01000026">
    <property type="protein sequence ID" value="TDX48800.1"/>
    <property type="molecule type" value="Genomic_DNA"/>
</dbReference>
<evidence type="ECO:0000256" key="1">
    <source>
        <dbReference type="ARBA" id="ARBA00001353"/>
    </source>
</evidence>
<name>A0A4R8H2X6_9FIRM</name>
<evidence type="ECO:0000259" key="7">
    <source>
        <dbReference type="SMART" id="SM00905"/>
    </source>
</evidence>
<dbReference type="RefSeq" id="WP_134117936.1">
    <property type="nucleotide sequence ID" value="NZ_SOEG01000026.1"/>
</dbReference>
<feature type="domain" description="Dihydroneopterin aldolase/epimerase" evidence="7">
    <location>
        <begin position="4"/>
        <end position="117"/>
    </location>
</feature>
<dbReference type="GO" id="GO:0004150">
    <property type="term" value="F:dihydroneopterin aldolase activity"/>
    <property type="evidence" value="ECO:0007669"/>
    <property type="project" value="UniProtKB-UniRule"/>
</dbReference>
<dbReference type="GO" id="GO:0046656">
    <property type="term" value="P:folic acid biosynthetic process"/>
    <property type="evidence" value="ECO:0007669"/>
    <property type="project" value="UniProtKB-UniRule"/>
</dbReference>
<dbReference type="NCBIfam" id="TIGR00526">
    <property type="entry name" value="folB_dom"/>
    <property type="match status" value="1"/>
</dbReference>
<evidence type="ECO:0000313" key="9">
    <source>
        <dbReference type="Proteomes" id="UP000295832"/>
    </source>
</evidence>
<dbReference type="Proteomes" id="UP000295832">
    <property type="component" value="Unassembled WGS sequence"/>
</dbReference>
<comment type="catalytic activity">
    <reaction evidence="1 6">
        <text>7,8-dihydroneopterin = 6-hydroxymethyl-7,8-dihydropterin + glycolaldehyde</text>
        <dbReference type="Rhea" id="RHEA:10540"/>
        <dbReference type="ChEBI" id="CHEBI:17001"/>
        <dbReference type="ChEBI" id="CHEBI:17071"/>
        <dbReference type="ChEBI" id="CHEBI:44841"/>
        <dbReference type="EC" id="4.1.2.25"/>
    </reaction>
</comment>
<keyword evidence="9" id="KW-1185">Reference proteome</keyword>
<comment type="pathway">
    <text evidence="2 6">Cofactor biosynthesis; tetrahydrofolate biosynthesis; 2-amino-4-hydroxy-6-hydroxymethyl-7,8-dihydropteridine diphosphate from 7,8-dihydroneopterin triphosphate: step 3/4.</text>
</comment>
<dbReference type="InterPro" id="IPR006156">
    <property type="entry name" value="Dihydroneopterin_aldolase"/>
</dbReference>
<organism evidence="8 9">
    <name type="scientific">Orenia marismortui</name>
    <dbReference type="NCBI Taxonomy" id="46469"/>
    <lineage>
        <taxon>Bacteria</taxon>
        <taxon>Bacillati</taxon>
        <taxon>Bacillota</taxon>
        <taxon>Clostridia</taxon>
        <taxon>Halanaerobiales</taxon>
        <taxon>Halobacteroidaceae</taxon>
        <taxon>Orenia</taxon>
    </lineage>
</organism>
<dbReference type="SUPFAM" id="SSF55620">
    <property type="entry name" value="Tetrahydrobiopterin biosynthesis enzymes-like"/>
    <property type="match status" value="1"/>
</dbReference>
<evidence type="ECO:0000256" key="4">
    <source>
        <dbReference type="ARBA" id="ARBA00022909"/>
    </source>
</evidence>
<keyword evidence="4 6" id="KW-0289">Folate biosynthesis</keyword>
<protein>
    <recommendedName>
        <fullName evidence="6">7,8-dihydroneopterin aldolase</fullName>
        <ecNumber evidence="6">4.1.2.25</ecNumber>
    </recommendedName>
</protein>
<dbReference type="FunFam" id="3.30.1130.10:FF:000003">
    <property type="entry name" value="7,8-dihydroneopterin aldolase"/>
    <property type="match status" value="1"/>
</dbReference>
<comment type="similarity">
    <text evidence="3 6">Belongs to the DHNA family.</text>
</comment>
<dbReference type="STRING" id="926561.GCA_000379025_00687"/>
<dbReference type="EC" id="4.1.2.25" evidence="6"/>
<evidence type="ECO:0000256" key="5">
    <source>
        <dbReference type="ARBA" id="ARBA00023239"/>
    </source>
</evidence>
<dbReference type="GO" id="GO:0046654">
    <property type="term" value="P:tetrahydrofolate biosynthetic process"/>
    <property type="evidence" value="ECO:0007669"/>
    <property type="project" value="UniProtKB-UniRule"/>
</dbReference>
<dbReference type="SMART" id="SM00905">
    <property type="entry name" value="FolB"/>
    <property type="match status" value="1"/>
</dbReference>
<evidence type="ECO:0000256" key="6">
    <source>
        <dbReference type="RuleBase" id="RU362079"/>
    </source>
</evidence>
<dbReference type="PANTHER" id="PTHR42844:SF1">
    <property type="entry name" value="DIHYDRONEOPTERIN ALDOLASE 1-RELATED"/>
    <property type="match status" value="1"/>
</dbReference>
<dbReference type="InterPro" id="IPR043133">
    <property type="entry name" value="GTP-CH-I_C/QueF"/>
</dbReference>
<evidence type="ECO:0000313" key="8">
    <source>
        <dbReference type="EMBL" id="TDX48800.1"/>
    </source>
</evidence>
<reference evidence="8 9" key="1">
    <citation type="submission" date="2019-03" db="EMBL/GenBank/DDBJ databases">
        <title>Subsurface microbial communities from deep shales in Ohio and West Virginia, USA.</title>
        <authorList>
            <person name="Wrighton K."/>
        </authorList>
    </citation>
    <scope>NUCLEOTIDE SEQUENCE [LARGE SCALE GENOMIC DNA]</scope>
    <source>
        <strain evidence="8 9">MSL 6dP</strain>
    </source>
</reference>
<comment type="function">
    <text evidence="6">Catalyzes the conversion of 7,8-dihydroneopterin to 6-hydroxymethyl-7,8-dihydropterin.</text>
</comment>
<dbReference type="InterPro" id="IPR006157">
    <property type="entry name" value="FolB_dom"/>
</dbReference>
<proteinExistence type="inferred from homology"/>
<keyword evidence="5 6" id="KW-0456">Lyase</keyword>
<gene>
    <name evidence="8" type="ORF">C7959_12617</name>
</gene>
<dbReference type="Pfam" id="PF02152">
    <property type="entry name" value="FolB"/>
    <property type="match status" value="1"/>
</dbReference>
<dbReference type="NCBIfam" id="TIGR00525">
    <property type="entry name" value="folB"/>
    <property type="match status" value="1"/>
</dbReference>
<dbReference type="PANTHER" id="PTHR42844">
    <property type="entry name" value="DIHYDRONEOPTERIN ALDOLASE 1-RELATED"/>
    <property type="match status" value="1"/>
</dbReference>
<dbReference type="UniPathway" id="UPA00077">
    <property type="reaction ID" value="UER00154"/>
</dbReference>
<dbReference type="AlphaFoldDB" id="A0A4R8H2X6"/>
<comment type="caution">
    <text evidence="8">The sequence shown here is derived from an EMBL/GenBank/DDBJ whole genome shotgun (WGS) entry which is preliminary data.</text>
</comment>